<dbReference type="Proteomes" id="UP001589647">
    <property type="component" value="Unassembled WGS sequence"/>
</dbReference>
<dbReference type="Gene3D" id="3.20.20.370">
    <property type="entry name" value="Glycoside hydrolase/deacetylase"/>
    <property type="match status" value="1"/>
</dbReference>
<evidence type="ECO:0000256" key="4">
    <source>
        <dbReference type="SAM" id="SignalP"/>
    </source>
</evidence>
<keyword evidence="7" id="KW-1185">Reference proteome</keyword>
<name>A0ABV5IM01_9ACTN</name>
<dbReference type="EMBL" id="JBHMEI010000030">
    <property type="protein sequence ID" value="MFB9205566.1"/>
    <property type="molecule type" value="Genomic_DNA"/>
</dbReference>
<proteinExistence type="predicted"/>
<dbReference type="SUPFAM" id="SSF88713">
    <property type="entry name" value="Glycoside hydrolase/deacetylase"/>
    <property type="match status" value="1"/>
</dbReference>
<dbReference type="CDD" id="cd10954">
    <property type="entry name" value="CE4_CtAXE_like"/>
    <property type="match status" value="1"/>
</dbReference>
<feature type="chain" id="PRO_5046908973" evidence="4">
    <location>
        <begin position="24"/>
        <end position="291"/>
    </location>
</feature>
<feature type="compositionally biased region" description="Pro residues" evidence="3">
    <location>
        <begin position="32"/>
        <end position="45"/>
    </location>
</feature>
<evidence type="ECO:0000256" key="1">
    <source>
        <dbReference type="ARBA" id="ARBA00022723"/>
    </source>
</evidence>
<organism evidence="6 7">
    <name type="scientific">Nonomuraea spiralis</name>
    <dbReference type="NCBI Taxonomy" id="46182"/>
    <lineage>
        <taxon>Bacteria</taxon>
        <taxon>Bacillati</taxon>
        <taxon>Actinomycetota</taxon>
        <taxon>Actinomycetes</taxon>
        <taxon>Streptosporangiales</taxon>
        <taxon>Streptosporangiaceae</taxon>
        <taxon>Nonomuraea</taxon>
    </lineage>
</organism>
<evidence type="ECO:0000256" key="3">
    <source>
        <dbReference type="SAM" id="MobiDB-lite"/>
    </source>
</evidence>
<keyword evidence="4" id="KW-0732">Signal</keyword>
<dbReference type="EC" id="3.-.-.-" evidence="6"/>
<evidence type="ECO:0000256" key="2">
    <source>
        <dbReference type="ARBA" id="ARBA00022801"/>
    </source>
</evidence>
<dbReference type="GO" id="GO:0016787">
    <property type="term" value="F:hydrolase activity"/>
    <property type="evidence" value="ECO:0007669"/>
    <property type="project" value="UniProtKB-KW"/>
</dbReference>
<dbReference type="PANTHER" id="PTHR10587">
    <property type="entry name" value="GLYCOSYL TRANSFERASE-RELATED"/>
    <property type="match status" value="1"/>
</dbReference>
<gene>
    <name evidence="6" type="ORF">ACFFV7_30535</name>
</gene>
<dbReference type="Pfam" id="PF01522">
    <property type="entry name" value="Polysacc_deac_1"/>
    <property type="match status" value="1"/>
</dbReference>
<protein>
    <submittedName>
        <fullName evidence="6">Polysaccharide deacetylase family protein</fullName>
        <ecNumber evidence="6">3.-.-.-</ecNumber>
    </submittedName>
</protein>
<keyword evidence="2 6" id="KW-0378">Hydrolase</keyword>
<dbReference type="PANTHER" id="PTHR10587:SF133">
    <property type="entry name" value="CHITIN DEACETYLASE 1-RELATED"/>
    <property type="match status" value="1"/>
</dbReference>
<accession>A0ABV5IM01</accession>
<dbReference type="InterPro" id="IPR002509">
    <property type="entry name" value="NODB_dom"/>
</dbReference>
<comment type="caution">
    <text evidence="6">The sequence shown here is derived from an EMBL/GenBank/DDBJ whole genome shotgun (WGS) entry which is preliminary data.</text>
</comment>
<feature type="region of interest" description="Disordered" evidence="3">
    <location>
        <begin position="26"/>
        <end position="85"/>
    </location>
</feature>
<feature type="domain" description="NodB homology" evidence="5">
    <location>
        <begin position="91"/>
        <end position="264"/>
    </location>
</feature>
<evidence type="ECO:0000313" key="7">
    <source>
        <dbReference type="Proteomes" id="UP001589647"/>
    </source>
</evidence>
<evidence type="ECO:0000259" key="5">
    <source>
        <dbReference type="PROSITE" id="PS51677"/>
    </source>
</evidence>
<feature type="compositionally biased region" description="Basic and acidic residues" evidence="3">
    <location>
        <begin position="47"/>
        <end position="72"/>
    </location>
</feature>
<evidence type="ECO:0000313" key="6">
    <source>
        <dbReference type="EMBL" id="MFB9205566.1"/>
    </source>
</evidence>
<sequence length="291" mass="32012">MNSAVRPRLYGIGMAATMLAVTAALTGATPARPTPSPTHPTPSASPEPDRRPDRDDRDKNRDRDRDGRHDQGEPSSKPADPAEKADCRRVKCVALTFDDGPGPYTKTLLRHLAKYRARATFFVVGQNVGAYPDVVRRTAEAGHEIGNHTWSHPDLTKLSRAAIKSQLTRTDEAVESAAGVTPGLVRPPYGALDRDVRRQSHRPLVLWSVDTLDWRHRDSARVARVSLKRVRPGSVVLFHDIHPTTVKALPRVLKGLSARGYRFVTVSELFGGRPPELVYNAPARRLSGGPK</sequence>
<dbReference type="InterPro" id="IPR011330">
    <property type="entry name" value="Glyco_hydro/deAcase_b/a-brl"/>
</dbReference>
<feature type="signal peptide" evidence="4">
    <location>
        <begin position="1"/>
        <end position="23"/>
    </location>
</feature>
<dbReference type="RefSeq" id="WP_229824327.1">
    <property type="nucleotide sequence ID" value="NZ_BMRC01000010.1"/>
</dbReference>
<dbReference type="PROSITE" id="PS51677">
    <property type="entry name" value="NODB"/>
    <property type="match status" value="1"/>
</dbReference>
<dbReference type="InterPro" id="IPR050248">
    <property type="entry name" value="Polysacc_deacetylase_ArnD"/>
</dbReference>
<keyword evidence="1" id="KW-0479">Metal-binding</keyword>
<reference evidence="6 7" key="1">
    <citation type="submission" date="2024-09" db="EMBL/GenBank/DDBJ databases">
        <authorList>
            <person name="Sun Q."/>
            <person name="Mori K."/>
        </authorList>
    </citation>
    <scope>NUCLEOTIDE SEQUENCE [LARGE SCALE GENOMIC DNA]</scope>
    <source>
        <strain evidence="6 7">CCM 3426</strain>
    </source>
</reference>